<evidence type="ECO:0000259" key="1">
    <source>
        <dbReference type="Pfam" id="PF17765"/>
    </source>
</evidence>
<dbReference type="Proteomes" id="UP000193622">
    <property type="component" value="Unassembled WGS sequence"/>
</dbReference>
<dbReference type="Gene3D" id="3.30.450.180">
    <property type="match status" value="1"/>
</dbReference>
<sequence>MFAAAGYSAGEDEGCAHVDPGVMLLLDRLADIPAHSVGSIGEVLWQTPASTSLVGDLTRHRGRARSGYYRWFFDARERERYAPSDHRAIGVEIAADLRRAQSGAHASRSVEGLIETLLTRSVEFAALWRSDEPRDGPFTIEPRRFIHPALGPLELQREILTVTDRSQRVVIYYAIPGSADDTTLQLLSVIGHHRFES</sequence>
<accession>A0A1X1W8I1</accession>
<organism evidence="2 3">
    <name type="scientific">Mycolicibacterium iranicum</name>
    <name type="common">Mycobacterium iranicum</name>
    <dbReference type="NCBI Taxonomy" id="912594"/>
    <lineage>
        <taxon>Bacteria</taxon>
        <taxon>Bacillati</taxon>
        <taxon>Actinomycetota</taxon>
        <taxon>Actinomycetes</taxon>
        <taxon>Mycobacteriales</taxon>
        <taxon>Mycobacteriaceae</taxon>
        <taxon>Mycolicibacterium</taxon>
    </lineage>
</organism>
<protein>
    <recommendedName>
        <fullName evidence="1">MmyB-like transcription regulator ligand binding domain-containing protein</fullName>
    </recommendedName>
</protein>
<dbReference type="EMBL" id="LQPC01000056">
    <property type="protein sequence ID" value="ORV82937.1"/>
    <property type="molecule type" value="Genomic_DNA"/>
</dbReference>
<evidence type="ECO:0000313" key="3">
    <source>
        <dbReference type="Proteomes" id="UP000193622"/>
    </source>
</evidence>
<reference evidence="2 3" key="1">
    <citation type="submission" date="2016-01" db="EMBL/GenBank/DDBJ databases">
        <title>The new phylogeny of the genus Mycobacterium.</title>
        <authorList>
            <person name="Tarcisio F."/>
            <person name="Conor M."/>
            <person name="Antonella G."/>
            <person name="Elisabetta G."/>
            <person name="Giulia F.S."/>
            <person name="Sara T."/>
            <person name="Anna F."/>
            <person name="Clotilde B."/>
            <person name="Roberto B."/>
            <person name="Veronica D.S."/>
            <person name="Fabio R."/>
            <person name="Monica P."/>
            <person name="Olivier J."/>
            <person name="Enrico T."/>
            <person name="Nicola S."/>
        </authorList>
    </citation>
    <scope>NUCLEOTIDE SEQUENCE [LARGE SCALE GENOMIC DNA]</scope>
    <source>
        <strain evidence="2 3">DSM 45541</strain>
    </source>
</reference>
<name>A0A1X1W8I1_MYCIR</name>
<dbReference type="InterPro" id="IPR041413">
    <property type="entry name" value="MLTR_LBD"/>
</dbReference>
<feature type="domain" description="MmyB-like transcription regulator ligand binding" evidence="1">
    <location>
        <begin position="18"/>
        <end position="187"/>
    </location>
</feature>
<comment type="caution">
    <text evidence="2">The sequence shown here is derived from an EMBL/GenBank/DDBJ whole genome shotgun (WGS) entry which is preliminary data.</text>
</comment>
<dbReference type="Pfam" id="PF17765">
    <property type="entry name" value="MLTR_LBD"/>
    <property type="match status" value="1"/>
</dbReference>
<dbReference type="PANTHER" id="PTHR35010">
    <property type="entry name" value="BLL4672 PROTEIN-RELATED"/>
    <property type="match status" value="1"/>
</dbReference>
<gene>
    <name evidence="2" type="ORF">AWC12_00650</name>
</gene>
<dbReference type="PANTHER" id="PTHR35010:SF2">
    <property type="entry name" value="BLL4672 PROTEIN"/>
    <property type="match status" value="1"/>
</dbReference>
<proteinExistence type="predicted"/>
<dbReference type="AlphaFoldDB" id="A0A1X1W8I1"/>
<evidence type="ECO:0000313" key="2">
    <source>
        <dbReference type="EMBL" id="ORV82937.1"/>
    </source>
</evidence>